<dbReference type="Proteomes" id="UP000054477">
    <property type="component" value="Unassembled WGS sequence"/>
</dbReference>
<proteinExistence type="predicted"/>
<dbReference type="HOGENOM" id="CLU_2961138_0_0_1"/>
<dbReference type="AlphaFoldDB" id="A0A0C9WU11"/>
<dbReference type="EMBL" id="KN838751">
    <property type="protein sequence ID" value="KIJ95585.1"/>
    <property type="molecule type" value="Genomic_DNA"/>
</dbReference>
<gene>
    <name evidence="1" type="ORF">K443DRAFT_682936</name>
</gene>
<reference evidence="2" key="2">
    <citation type="submission" date="2015-01" db="EMBL/GenBank/DDBJ databases">
        <title>Evolutionary Origins and Diversification of the Mycorrhizal Mutualists.</title>
        <authorList>
            <consortium name="DOE Joint Genome Institute"/>
            <consortium name="Mycorrhizal Genomics Consortium"/>
            <person name="Kohler A."/>
            <person name="Kuo A."/>
            <person name="Nagy L.G."/>
            <person name="Floudas D."/>
            <person name="Copeland A."/>
            <person name="Barry K.W."/>
            <person name="Cichocki N."/>
            <person name="Veneault-Fourrey C."/>
            <person name="LaButti K."/>
            <person name="Lindquist E.A."/>
            <person name="Lipzen A."/>
            <person name="Lundell T."/>
            <person name="Morin E."/>
            <person name="Murat C."/>
            <person name="Riley R."/>
            <person name="Ohm R."/>
            <person name="Sun H."/>
            <person name="Tunlid A."/>
            <person name="Henrissat B."/>
            <person name="Grigoriev I.V."/>
            <person name="Hibbett D.S."/>
            <person name="Martin F."/>
        </authorList>
    </citation>
    <scope>NUCLEOTIDE SEQUENCE [LARGE SCALE GENOMIC DNA]</scope>
    <source>
        <strain evidence="2">LaAM-08-1</strain>
    </source>
</reference>
<sequence length="59" mass="6622">MHQNQRQQFYPPGLTSGFMYQYQRQQSYKPVFSTPVQAPKVLSTETIDGTSGLTHGTSA</sequence>
<evidence type="ECO:0000313" key="1">
    <source>
        <dbReference type="EMBL" id="KIJ95585.1"/>
    </source>
</evidence>
<reference evidence="1 2" key="1">
    <citation type="submission" date="2014-04" db="EMBL/GenBank/DDBJ databases">
        <authorList>
            <consortium name="DOE Joint Genome Institute"/>
            <person name="Kuo A."/>
            <person name="Kohler A."/>
            <person name="Nagy L.G."/>
            <person name="Floudas D."/>
            <person name="Copeland A."/>
            <person name="Barry K.W."/>
            <person name="Cichocki N."/>
            <person name="Veneault-Fourrey C."/>
            <person name="LaButti K."/>
            <person name="Lindquist E.A."/>
            <person name="Lipzen A."/>
            <person name="Lundell T."/>
            <person name="Morin E."/>
            <person name="Murat C."/>
            <person name="Sun H."/>
            <person name="Tunlid A."/>
            <person name="Henrissat B."/>
            <person name="Grigoriev I.V."/>
            <person name="Hibbett D.S."/>
            <person name="Martin F."/>
            <person name="Nordberg H.P."/>
            <person name="Cantor M.N."/>
            <person name="Hua S.X."/>
        </authorList>
    </citation>
    <scope>NUCLEOTIDE SEQUENCE [LARGE SCALE GENOMIC DNA]</scope>
    <source>
        <strain evidence="1 2">LaAM-08-1</strain>
    </source>
</reference>
<keyword evidence="2" id="KW-1185">Reference proteome</keyword>
<accession>A0A0C9WU11</accession>
<protein>
    <submittedName>
        <fullName evidence="1">Uncharacterized protein</fullName>
    </submittedName>
</protein>
<name>A0A0C9WU11_9AGAR</name>
<organism evidence="1 2">
    <name type="scientific">Laccaria amethystina LaAM-08-1</name>
    <dbReference type="NCBI Taxonomy" id="1095629"/>
    <lineage>
        <taxon>Eukaryota</taxon>
        <taxon>Fungi</taxon>
        <taxon>Dikarya</taxon>
        <taxon>Basidiomycota</taxon>
        <taxon>Agaricomycotina</taxon>
        <taxon>Agaricomycetes</taxon>
        <taxon>Agaricomycetidae</taxon>
        <taxon>Agaricales</taxon>
        <taxon>Agaricineae</taxon>
        <taxon>Hydnangiaceae</taxon>
        <taxon>Laccaria</taxon>
    </lineage>
</organism>
<evidence type="ECO:0000313" key="2">
    <source>
        <dbReference type="Proteomes" id="UP000054477"/>
    </source>
</evidence>